<evidence type="ECO:0000256" key="9">
    <source>
        <dbReference type="SAM" id="MobiDB-lite"/>
    </source>
</evidence>
<evidence type="ECO:0000256" key="1">
    <source>
        <dbReference type="ARBA" id="ARBA00004141"/>
    </source>
</evidence>
<comment type="caution">
    <text evidence="11">The sequence shown here is derived from an EMBL/GenBank/DDBJ whole genome shotgun (WGS) entry which is preliminary data.</text>
</comment>
<evidence type="ECO:0000256" key="6">
    <source>
        <dbReference type="ARBA" id="ARBA00023065"/>
    </source>
</evidence>
<evidence type="ECO:0000313" key="11">
    <source>
        <dbReference type="EMBL" id="CAL1285424.1"/>
    </source>
</evidence>
<feature type="compositionally biased region" description="Basic and acidic residues" evidence="9">
    <location>
        <begin position="123"/>
        <end position="145"/>
    </location>
</feature>
<reference evidence="11 12" key="1">
    <citation type="submission" date="2024-04" db="EMBL/GenBank/DDBJ databases">
        <authorList>
            <person name="Rising A."/>
            <person name="Reimegard J."/>
            <person name="Sonavane S."/>
            <person name="Akerstrom W."/>
            <person name="Nylinder S."/>
            <person name="Hedman E."/>
            <person name="Kallberg Y."/>
        </authorList>
    </citation>
    <scope>NUCLEOTIDE SEQUENCE [LARGE SCALE GENOMIC DNA]</scope>
</reference>
<keyword evidence="8" id="KW-0407">Ion channel</keyword>
<keyword evidence="7 10" id="KW-0472">Membrane</keyword>
<dbReference type="PANTHER" id="PTHR32261">
    <property type="entry name" value="CALCIUM HOMEOSTASIS MODULATOR PROTEIN"/>
    <property type="match status" value="1"/>
</dbReference>
<comment type="similarity">
    <text evidence="2">Belongs to the CALHM family.</text>
</comment>
<accession>A0AAV2AQV8</accession>
<gene>
    <name evidence="11" type="ORF">LARSCL_LOCUS13699</name>
</gene>
<proteinExistence type="inferred from homology"/>
<dbReference type="EMBL" id="CAXIEN010000190">
    <property type="protein sequence ID" value="CAL1285424.1"/>
    <property type="molecule type" value="Genomic_DNA"/>
</dbReference>
<evidence type="ECO:0000256" key="8">
    <source>
        <dbReference type="ARBA" id="ARBA00023303"/>
    </source>
</evidence>
<dbReference type="GO" id="GO:1904669">
    <property type="term" value="P:ATP export"/>
    <property type="evidence" value="ECO:0007669"/>
    <property type="project" value="UniProtKB-ARBA"/>
</dbReference>
<evidence type="ECO:0000256" key="5">
    <source>
        <dbReference type="ARBA" id="ARBA00022989"/>
    </source>
</evidence>
<dbReference type="InterPro" id="IPR029569">
    <property type="entry name" value="CALHM"/>
</dbReference>
<dbReference type="GO" id="GO:0005886">
    <property type="term" value="C:plasma membrane"/>
    <property type="evidence" value="ECO:0007669"/>
    <property type="project" value="TreeGrafter"/>
</dbReference>
<feature type="compositionally biased region" description="Polar residues" evidence="9">
    <location>
        <begin position="302"/>
        <end position="319"/>
    </location>
</feature>
<feature type="region of interest" description="Disordered" evidence="9">
    <location>
        <begin position="358"/>
        <end position="383"/>
    </location>
</feature>
<evidence type="ECO:0000256" key="10">
    <source>
        <dbReference type="SAM" id="Phobius"/>
    </source>
</evidence>
<feature type="region of interest" description="Disordered" evidence="9">
    <location>
        <begin position="123"/>
        <end position="150"/>
    </location>
</feature>
<name>A0AAV2AQV8_9ARAC</name>
<evidence type="ECO:0000256" key="7">
    <source>
        <dbReference type="ARBA" id="ARBA00023136"/>
    </source>
</evidence>
<keyword evidence="3" id="KW-0813">Transport</keyword>
<feature type="transmembrane region" description="Helical" evidence="10">
    <location>
        <begin position="171"/>
        <end position="191"/>
    </location>
</feature>
<keyword evidence="4 10" id="KW-0812">Transmembrane</keyword>
<feature type="compositionally biased region" description="Basic and acidic residues" evidence="9">
    <location>
        <begin position="373"/>
        <end position="383"/>
    </location>
</feature>
<feature type="region of interest" description="Disordered" evidence="9">
    <location>
        <begin position="294"/>
        <end position="319"/>
    </location>
</feature>
<comment type="subcellular location">
    <subcellularLocation>
        <location evidence="1">Membrane</location>
        <topology evidence="1">Multi-pass membrane protein</topology>
    </subcellularLocation>
</comment>
<dbReference type="GO" id="GO:0005261">
    <property type="term" value="F:monoatomic cation channel activity"/>
    <property type="evidence" value="ECO:0007669"/>
    <property type="project" value="TreeGrafter"/>
</dbReference>
<dbReference type="Proteomes" id="UP001497382">
    <property type="component" value="Unassembled WGS sequence"/>
</dbReference>
<keyword evidence="6" id="KW-0406">Ion transport</keyword>
<organism evidence="11 12">
    <name type="scientific">Larinioides sclopetarius</name>
    <dbReference type="NCBI Taxonomy" id="280406"/>
    <lineage>
        <taxon>Eukaryota</taxon>
        <taxon>Metazoa</taxon>
        <taxon>Ecdysozoa</taxon>
        <taxon>Arthropoda</taxon>
        <taxon>Chelicerata</taxon>
        <taxon>Arachnida</taxon>
        <taxon>Araneae</taxon>
        <taxon>Araneomorphae</taxon>
        <taxon>Entelegynae</taxon>
        <taxon>Araneoidea</taxon>
        <taxon>Araneidae</taxon>
        <taxon>Larinioides</taxon>
    </lineage>
</organism>
<evidence type="ECO:0000256" key="2">
    <source>
        <dbReference type="ARBA" id="ARBA00008497"/>
    </source>
</evidence>
<keyword evidence="12" id="KW-1185">Reference proteome</keyword>
<sequence>MPEFQTKAFAEFFGNFLTTYPKISNLLLSALASGGEQLIDQFGFQCPKDRGLASFMGWFYLLLPPLIILLITIVVNKKFWFLYHGYHHYKKKNQPNGNRDDQQNRDKPKRCNWLRNAFSCCKKKDQPNRDEGNDSNAERRDKQDRTPPLFPDALTAEMYENLMHTRSCSKAWIIVFRSLLVPCIWIVTALFDGDYLACSLKGEREDAEYIHLIKEVSRFAAWMILTAFTVIGTGGLFIIRCCDKNTFWQDFYEENYIRILQKEIKPRAKTKAKQDAKAFVARIGIVEQPVSVENNTDDEVQEANNGDQESNNGRKNQGNILVQNLRKLKNSVSSKPKSSVIEVQLEDFEIPLIKGSVAAQPGPSVSYAQQEDDGAKDGRYASA</sequence>
<dbReference type="AlphaFoldDB" id="A0AAV2AQV8"/>
<dbReference type="PANTHER" id="PTHR32261:SF1">
    <property type="entry name" value="CALCIUM HOMEOSTASIS MODULATOR PROTEIN"/>
    <property type="match status" value="1"/>
</dbReference>
<feature type="transmembrane region" description="Helical" evidence="10">
    <location>
        <begin position="57"/>
        <end position="75"/>
    </location>
</feature>
<feature type="transmembrane region" description="Helical" evidence="10">
    <location>
        <begin position="219"/>
        <end position="239"/>
    </location>
</feature>
<evidence type="ECO:0000256" key="3">
    <source>
        <dbReference type="ARBA" id="ARBA00022448"/>
    </source>
</evidence>
<dbReference type="Pfam" id="PF14798">
    <property type="entry name" value="Ca_hom_mod"/>
    <property type="match status" value="1"/>
</dbReference>
<evidence type="ECO:0000313" key="12">
    <source>
        <dbReference type="Proteomes" id="UP001497382"/>
    </source>
</evidence>
<protein>
    <submittedName>
        <fullName evidence="11">Uncharacterized protein</fullName>
    </submittedName>
</protein>
<keyword evidence="5 10" id="KW-1133">Transmembrane helix</keyword>
<evidence type="ECO:0000256" key="4">
    <source>
        <dbReference type="ARBA" id="ARBA00022692"/>
    </source>
</evidence>